<accession>A0A1H4LL48</accession>
<feature type="transmembrane region" description="Helical" evidence="1">
    <location>
        <begin position="35"/>
        <end position="60"/>
    </location>
</feature>
<keyword evidence="1" id="KW-0472">Membrane</keyword>
<organism evidence="2 3">
    <name type="scientific">Bradyrhizobium erythrophlei</name>
    <dbReference type="NCBI Taxonomy" id="1437360"/>
    <lineage>
        <taxon>Bacteria</taxon>
        <taxon>Pseudomonadati</taxon>
        <taxon>Pseudomonadota</taxon>
        <taxon>Alphaproteobacteria</taxon>
        <taxon>Hyphomicrobiales</taxon>
        <taxon>Nitrobacteraceae</taxon>
        <taxon>Bradyrhizobium</taxon>
    </lineage>
</organism>
<name>A0A1H4LL48_9BRAD</name>
<keyword evidence="1" id="KW-1133">Transmembrane helix</keyword>
<protein>
    <submittedName>
        <fullName evidence="2">Uncharacterized protein</fullName>
    </submittedName>
</protein>
<dbReference type="OrthoDB" id="8400547at2"/>
<dbReference type="EMBL" id="FNTH01000001">
    <property type="protein sequence ID" value="SEB71278.1"/>
    <property type="molecule type" value="Genomic_DNA"/>
</dbReference>
<evidence type="ECO:0000313" key="3">
    <source>
        <dbReference type="Proteomes" id="UP000198992"/>
    </source>
</evidence>
<gene>
    <name evidence="2" type="ORF">SAMN05444164_0028</name>
</gene>
<dbReference type="AlphaFoldDB" id="A0A1H4LL48"/>
<evidence type="ECO:0000256" key="1">
    <source>
        <dbReference type="SAM" id="Phobius"/>
    </source>
</evidence>
<evidence type="ECO:0000313" key="2">
    <source>
        <dbReference type="EMBL" id="SEB71278.1"/>
    </source>
</evidence>
<keyword evidence="1" id="KW-0812">Transmembrane</keyword>
<sequence length="66" mass="6699">MIKALLVVVRLIWTVLVVGAATLMGAVLGSARHGWIGAIALGTAGFGLGSLLAACPEVLLELLAEM</sequence>
<reference evidence="2 3" key="1">
    <citation type="submission" date="2016-10" db="EMBL/GenBank/DDBJ databases">
        <authorList>
            <person name="de Groot N.N."/>
        </authorList>
    </citation>
    <scope>NUCLEOTIDE SEQUENCE [LARGE SCALE GENOMIC DNA]</scope>
    <source>
        <strain evidence="2 3">MT12</strain>
    </source>
</reference>
<proteinExistence type="predicted"/>
<dbReference type="RefSeq" id="WP_143046561.1">
    <property type="nucleotide sequence ID" value="NZ_FNTH01000001.1"/>
</dbReference>
<dbReference type="Proteomes" id="UP000198992">
    <property type="component" value="Unassembled WGS sequence"/>
</dbReference>